<sequence length="80" mass="8253">MSSRSVRAARRKFVVLLGLTVVALLSGLPAPTVAALALTGLAVPVAVALAGGRPRDLLPSRPARRGGLGHTQEQGERFVT</sequence>
<organism evidence="2 3">
    <name type="scientific">Micromonospora purpureochromogenes</name>
    <dbReference type="NCBI Taxonomy" id="47872"/>
    <lineage>
        <taxon>Bacteria</taxon>
        <taxon>Bacillati</taxon>
        <taxon>Actinomycetota</taxon>
        <taxon>Actinomycetes</taxon>
        <taxon>Micromonosporales</taxon>
        <taxon>Micromonosporaceae</taxon>
        <taxon>Micromonospora</taxon>
    </lineage>
</organism>
<dbReference type="EMBL" id="LT607410">
    <property type="protein sequence ID" value="SCF16415.1"/>
    <property type="molecule type" value="Genomic_DNA"/>
</dbReference>
<proteinExistence type="predicted"/>
<evidence type="ECO:0000313" key="3">
    <source>
        <dbReference type="Proteomes" id="UP000198228"/>
    </source>
</evidence>
<protein>
    <submittedName>
        <fullName evidence="2">Uncharacterized protein</fullName>
    </submittedName>
</protein>
<gene>
    <name evidence="2" type="ORF">GA0074696_3096</name>
</gene>
<reference evidence="2 3" key="1">
    <citation type="submission" date="2016-06" db="EMBL/GenBank/DDBJ databases">
        <authorList>
            <person name="Kjaerup R.B."/>
            <person name="Dalgaard T.S."/>
            <person name="Juul-Madsen H.R."/>
        </authorList>
    </citation>
    <scope>NUCLEOTIDE SEQUENCE [LARGE SCALE GENOMIC DNA]</scope>
    <source>
        <strain evidence="2 3">DSM 43821</strain>
    </source>
</reference>
<dbReference type="PROSITE" id="PS51318">
    <property type="entry name" value="TAT"/>
    <property type="match status" value="1"/>
</dbReference>
<accession>A0A1C4Y6R9</accession>
<evidence type="ECO:0000256" key="1">
    <source>
        <dbReference type="SAM" id="MobiDB-lite"/>
    </source>
</evidence>
<dbReference type="AlphaFoldDB" id="A0A1C4Y6R9"/>
<feature type="region of interest" description="Disordered" evidence="1">
    <location>
        <begin position="53"/>
        <end position="80"/>
    </location>
</feature>
<dbReference type="Proteomes" id="UP000198228">
    <property type="component" value="Chromosome I"/>
</dbReference>
<name>A0A1C4Y6R9_9ACTN</name>
<dbReference type="RefSeq" id="WP_088961744.1">
    <property type="nucleotide sequence ID" value="NZ_LT607410.1"/>
</dbReference>
<evidence type="ECO:0000313" key="2">
    <source>
        <dbReference type="EMBL" id="SCF16415.1"/>
    </source>
</evidence>
<dbReference type="InterPro" id="IPR006311">
    <property type="entry name" value="TAT_signal"/>
</dbReference>